<protein>
    <submittedName>
        <fullName evidence="1">Uncharacterized protein</fullName>
    </submittedName>
</protein>
<dbReference type="RefSeq" id="WP_149309165.1">
    <property type="nucleotide sequence ID" value="NZ_SRSD01000010.1"/>
</dbReference>
<reference evidence="1 2" key="1">
    <citation type="submission" date="2019-04" db="EMBL/GenBank/DDBJ databases">
        <title>Geobacter ruber sp. nov., ferric-reducing bacteria isolated from paddy soil.</title>
        <authorList>
            <person name="Xu Z."/>
            <person name="Masuda Y."/>
            <person name="Itoh H."/>
            <person name="Senoo K."/>
        </authorList>
    </citation>
    <scope>NUCLEOTIDE SEQUENCE [LARGE SCALE GENOMIC DNA]</scope>
    <source>
        <strain evidence="1 2">Red88</strain>
    </source>
</reference>
<dbReference type="OrthoDB" id="1956472at2"/>
<keyword evidence="2" id="KW-1185">Reference proteome</keyword>
<sequence>MEEEDIVSLLNLGRGAAIEKFDDEFKRVLDNVVDLNTTEGVREITLKVKIKPNADRDRCDVSVDCGSKLASVKPFNTMMFVGRTPQGAVATECNPHQLQLDLDATKKLASVTKI</sequence>
<proteinExistence type="predicted"/>
<dbReference type="EMBL" id="SRSD01000010">
    <property type="protein sequence ID" value="KAA0888804.1"/>
    <property type="molecule type" value="Genomic_DNA"/>
</dbReference>
<accession>A0A5A9X7N6</accession>
<gene>
    <name evidence="1" type="ORF">ET418_15605</name>
</gene>
<organism evidence="1 2">
    <name type="scientific">Oryzomonas rubra</name>
    <dbReference type="NCBI Taxonomy" id="2509454"/>
    <lineage>
        <taxon>Bacteria</taxon>
        <taxon>Pseudomonadati</taxon>
        <taxon>Thermodesulfobacteriota</taxon>
        <taxon>Desulfuromonadia</taxon>
        <taxon>Geobacterales</taxon>
        <taxon>Geobacteraceae</taxon>
        <taxon>Oryzomonas</taxon>
    </lineage>
</organism>
<evidence type="ECO:0000313" key="2">
    <source>
        <dbReference type="Proteomes" id="UP000324298"/>
    </source>
</evidence>
<evidence type="ECO:0000313" key="1">
    <source>
        <dbReference type="EMBL" id="KAA0888804.1"/>
    </source>
</evidence>
<name>A0A5A9X7N6_9BACT</name>
<comment type="caution">
    <text evidence="1">The sequence shown here is derived from an EMBL/GenBank/DDBJ whole genome shotgun (WGS) entry which is preliminary data.</text>
</comment>
<dbReference type="AlphaFoldDB" id="A0A5A9X7N6"/>
<dbReference type="Proteomes" id="UP000324298">
    <property type="component" value="Unassembled WGS sequence"/>
</dbReference>